<evidence type="ECO:0000313" key="3">
    <source>
        <dbReference type="Proteomes" id="UP000660021"/>
    </source>
</evidence>
<dbReference type="InterPro" id="IPR011059">
    <property type="entry name" value="Metal-dep_hydrolase_composite"/>
</dbReference>
<reference evidence="2 3" key="1">
    <citation type="submission" date="2020-08" db="EMBL/GenBank/DDBJ databases">
        <title>Genome public.</title>
        <authorList>
            <person name="Liu C."/>
            <person name="Sun Q."/>
        </authorList>
    </citation>
    <scope>NUCLEOTIDE SEQUENCE [LARGE SCALE GENOMIC DNA]</scope>
    <source>
        <strain evidence="2 3">New-38</strain>
    </source>
</reference>
<name>A0ABR7HRC7_9FIRM</name>
<dbReference type="RefSeq" id="WP_101692422.1">
    <property type="nucleotide sequence ID" value="NZ_JACOPR010000002.1"/>
</dbReference>
<dbReference type="InterPro" id="IPR032466">
    <property type="entry name" value="Metal_Hydrolase"/>
</dbReference>
<protein>
    <submittedName>
        <fullName evidence="2">Amidohydrolase family protein</fullName>
    </submittedName>
</protein>
<gene>
    <name evidence="2" type="ORF">H8S34_04470</name>
</gene>
<organism evidence="2 3">
    <name type="scientific">Pseudoflavonifractor hominis</name>
    <dbReference type="NCBI Taxonomy" id="2763059"/>
    <lineage>
        <taxon>Bacteria</taxon>
        <taxon>Bacillati</taxon>
        <taxon>Bacillota</taxon>
        <taxon>Clostridia</taxon>
        <taxon>Eubacteriales</taxon>
        <taxon>Oscillospiraceae</taxon>
        <taxon>Pseudoflavonifractor</taxon>
    </lineage>
</organism>
<dbReference type="EMBL" id="JACOPR010000002">
    <property type="protein sequence ID" value="MBC5730086.1"/>
    <property type="molecule type" value="Genomic_DNA"/>
</dbReference>
<evidence type="ECO:0000313" key="2">
    <source>
        <dbReference type="EMBL" id="MBC5730086.1"/>
    </source>
</evidence>
<dbReference type="InterPro" id="IPR052349">
    <property type="entry name" value="Metallo-hydrolase_Enzymes"/>
</dbReference>
<comment type="caution">
    <text evidence="2">The sequence shown here is derived from an EMBL/GenBank/DDBJ whole genome shotgun (WGS) entry which is preliminary data.</text>
</comment>
<evidence type="ECO:0000259" key="1">
    <source>
        <dbReference type="Pfam" id="PF07969"/>
    </source>
</evidence>
<sequence>MGICDVLIRGATVFGVGKGLDIAISQGRIQAVGEGLPDTGAMEVEAAGKLVIPSFVESHTHLDKALTAVEEDTPNLEEAYGIFARYLARIPEGGMVEDIKARSRRVLDWELASGTGTVKTHVLVCPEWGMASLQALEELKEEYRGRLDLLGIVQYREEYDAEFRAAARAGRVDFLAGYPLFTPDPMGEIDRLFALADEYNLPLDLHIDEHDRPNIDCFLRVLQRAREYHMAGRVTCGHVTALSAVDDDLARRAIGACAEAGVHVITLPSCNMYLMGRKDHQPIRRGVTRVDELLRAGVNVAVASDNVRDPYRPFGNGDLLEEALFAAQVLQYGTGEQLEKVMEMVTFGPARNALLQDYGLSQGCRADLVVLDAPTAKEAIISHSRRLYVFKEGRLVAKDGQILS</sequence>
<dbReference type="PANTHER" id="PTHR32027:SF9">
    <property type="entry name" value="BLL3847 PROTEIN"/>
    <property type="match status" value="1"/>
</dbReference>
<dbReference type="CDD" id="cd01293">
    <property type="entry name" value="Bact_CD"/>
    <property type="match status" value="1"/>
</dbReference>
<dbReference type="Proteomes" id="UP000660021">
    <property type="component" value="Unassembled WGS sequence"/>
</dbReference>
<proteinExistence type="predicted"/>
<dbReference type="Gene3D" id="3.20.20.140">
    <property type="entry name" value="Metal-dependent hydrolases"/>
    <property type="match status" value="1"/>
</dbReference>
<feature type="domain" description="Amidohydrolase 3" evidence="1">
    <location>
        <begin position="176"/>
        <end position="396"/>
    </location>
</feature>
<dbReference type="SUPFAM" id="SSF51338">
    <property type="entry name" value="Composite domain of metallo-dependent hydrolases"/>
    <property type="match status" value="1"/>
</dbReference>
<dbReference type="Pfam" id="PF07969">
    <property type="entry name" value="Amidohydro_3"/>
    <property type="match status" value="1"/>
</dbReference>
<keyword evidence="3" id="KW-1185">Reference proteome</keyword>
<dbReference type="InterPro" id="IPR013108">
    <property type="entry name" value="Amidohydro_3"/>
</dbReference>
<dbReference type="PANTHER" id="PTHR32027">
    <property type="entry name" value="CYTOSINE DEAMINASE"/>
    <property type="match status" value="1"/>
</dbReference>
<dbReference type="Gene3D" id="2.30.40.10">
    <property type="entry name" value="Urease, subunit C, domain 1"/>
    <property type="match status" value="1"/>
</dbReference>
<dbReference type="SUPFAM" id="SSF51556">
    <property type="entry name" value="Metallo-dependent hydrolases"/>
    <property type="match status" value="1"/>
</dbReference>
<accession>A0ABR7HRC7</accession>